<evidence type="ECO:0000313" key="3">
    <source>
        <dbReference type="Proteomes" id="UP001431784"/>
    </source>
</evidence>
<feature type="domain" description="LysR substrate-binding" evidence="1">
    <location>
        <begin position="3"/>
        <end position="101"/>
    </location>
</feature>
<dbReference type="EMBL" id="JAQZSM010000011">
    <property type="protein sequence ID" value="MDD7972035.1"/>
    <property type="molecule type" value="Genomic_DNA"/>
</dbReference>
<organism evidence="2 3">
    <name type="scientific">Roseinatronobacter alkalisoli</name>
    <dbReference type="NCBI Taxonomy" id="3028235"/>
    <lineage>
        <taxon>Bacteria</taxon>
        <taxon>Pseudomonadati</taxon>
        <taxon>Pseudomonadota</taxon>
        <taxon>Alphaproteobacteria</taxon>
        <taxon>Rhodobacterales</taxon>
        <taxon>Paracoccaceae</taxon>
        <taxon>Roseinatronobacter</taxon>
    </lineage>
</organism>
<sequence>MRLVSFDPDWSPMGAAIRRAFVANGLEYRLDCQVPFSSTVCHMVSACGGIGIIYALTAQSTLTLNLSVRSIQSVPPLPLCVFHRRDKPLTARTQEVLLALKKL</sequence>
<dbReference type="InterPro" id="IPR005119">
    <property type="entry name" value="LysR_subst-bd"/>
</dbReference>
<evidence type="ECO:0000313" key="2">
    <source>
        <dbReference type="EMBL" id="MDD7972035.1"/>
    </source>
</evidence>
<proteinExistence type="predicted"/>
<dbReference type="SUPFAM" id="SSF53850">
    <property type="entry name" value="Periplasmic binding protein-like II"/>
    <property type="match status" value="1"/>
</dbReference>
<dbReference type="Pfam" id="PF03466">
    <property type="entry name" value="LysR_substrate"/>
    <property type="match status" value="1"/>
</dbReference>
<name>A0ABT5TBH2_9RHOB</name>
<dbReference type="Proteomes" id="UP001431784">
    <property type="component" value="Unassembled WGS sequence"/>
</dbReference>
<dbReference type="Gene3D" id="3.40.190.290">
    <property type="match status" value="1"/>
</dbReference>
<reference evidence="2" key="1">
    <citation type="submission" date="2023-02" db="EMBL/GenBank/DDBJ databases">
        <title>Description of Roseinatronobacter alkalisoli sp. nov., an alkaliphilic bacerium isolated from soda soil.</title>
        <authorList>
            <person name="Wei W."/>
        </authorList>
    </citation>
    <scope>NUCLEOTIDE SEQUENCE</scope>
    <source>
        <strain evidence="2">HJB301</strain>
    </source>
</reference>
<comment type="caution">
    <text evidence="2">The sequence shown here is derived from an EMBL/GenBank/DDBJ whole genome shotgun (WGS) entry which is preliminary data.</text>
</comment>
<protein>
    <submittedName>
        <fullName evidence="2">LysR substrate-binding domain-containing protein</fullName>
    </submittedName>
</protein>
<keyword evidence="3" id="KW-1185">Reference proteome</keyword>
<evidence type="ECO:0000259" key="1">
    <source>
        <dbReference type="Pfam" id="PF03466"/>
    </source>
</evidence>
<gene>
    <name evidence="2" type="ORF">PUT78_13095</name>
</gene>
<accession>A0ABT5TBH2</accession>